<dbReference type="Gene3D" id="1.25.40.10">
    <property type="entry name" value="Tetratricopeptide repeat domain"/>
    <property type="match status" value="3"/>
</dbReference>
<dbReference type="HOGENOM" id="CLU_444802_0_0_1"/>
<dbReference type="PROSITE" id="PS50005">
    <property type="entry name" value="TPR"/>
    <property type="match status" value="1"/>
</dbReference>
<dbReference type="RefSeq" id="XP_016623236.1">
    <property type="nucleotide sequence ID" value="XM_016759715.1"/>
</dbReference>
<proteinExistence type="predicted"/>
<evidence type="ECO:0000256" key="4">
    <source>
        <dbReference type="SAM" id="SignalP"/>
    </source>
</evidence>
<dbReference type="InterPro" id="IPR011990">
    <property type="entry name" value="TPR-like_helical_dom_sf"/>
</dbReference>
<keyword evidence="6" id="KW-1185">Reference proteome</keyword>
<evidence type="ECO:0000313" key="6">
    <source>
        <dbReference type="Proteomes" id="UP000053789"/>
    </source>
</evidence>
<dbReference type="Proteomes" id="UP000053789">
    <property type="component" value="Unassembled WGS sequence"/>
</dbReference>
<gene>
    <name evidence="5" type="ORF">Z519_01958</name>
</gene>
<dbReference type="Pfam" id="PF13424">
    <property type="entry name" value="TPR_12"/>
    <property type="match status" value="1"/>
</dbReference>
<evidence type="ECO:0000256" key="2">
    <source>
        <dbReference type="ARBA" id="ARBA00022803"/>
    </source>
</evidence>
<dbReference type="PANTHER" id="PTHR45641">
    <property type="entry name" value="TETRATRICOPEPTIDE REPEAT PROTEIN (AFU_ORTHOLOGUE AFUA_6G03870)"/>
    <property type="match status" value="1"/>
</dbReference>
<sequence length="614" mass="68935">MHCPQCLIHSLGPLCFAVLSEIANIRTVTDEIRAETAEIKAQIYNINSQLEEALTKLREASLSPITDTINITDESVECGKQSIAPDADAFNKPFLSSTTSSAARKEDSFAPESIFRVKHSTGIQTDQNLNSLIASLSIAETAARGLTSLEIDAAALALGKAYRDAGLFEDALQHFLEALTARETDLGLTHPTSLNILEIIAQVHEIQFEWSEALACYLTSLEGRMRNSTFGHRHPSTLAAATKVARMQQPLGQHDGAAKECYAVLSAYESLNSAQSLPALSIRLHIAKAATVRGGEGLVKQAYAAVQAIRREQRGLIVAEAETPLDNQLEFEDEDSFLLGKSDVELIRRCRKQLEDLSAALGRTHPDALVKMCELAMAFANNDQHQNAIGWFQEVVAGHTKLDESLELYQKKMDECKARLGDDRWLMERVFDEMSDLYLQSNRHLDSAREYQKTLDLLQRRLNKDNLKSLSILCKFADVHLEQHWYQEALNLYMAVLEAIDNTSRKEEDFWNLRRFCISQVAACYTKLYNNELALSFLEELLHCGDDEQQLGALMCICNVQEMQGRLLPAIETYKRVLEMQTANLGSNHLDPLMNVWRITSLFYRASRYQEALT</sequence>
<dbReference type="GeneID" id="27694886"/>
<keyword evidence="4" id="KW-0732">Signal</keyword>
<evidence type="ECO:0000256" key="3">
    <source>
        <dbReference type="PROSITE-ProRule" id="PRU00339"/>
    </source>
</evidence>
<keyword evidence="2 3" id="KW-0802">TPR repeat</keyword>
<dbReference type="AlphaFoldDB" id="A0A0D2GDZ1"/>
<protein>
    <recommendedName>
        <fullName evidence="7">MalT-like TPR region domain-containing protein</fullName>
    </recommendedName>
</protein>
<dbReference type="InterPro" id="IPR019734">
    <property type="entry name" value="TPR_rpt"/>
</dbReference>
<organism evidence="5 6">
    <name type="scientific">Cladophialophora bantiana (strain ATCC 10958 / CBS 173.52 / CDC B-1940 / NIH 8579)</name>
    <name type="common">Xylohypha bantiana</name>
    <dbReference type="NCBI Taxonomy" id="1442370"/>
    <lineage>
        <taxon>Eukaryota</taxon>
        <taxon>Fungi</taxon>
        <taxon>Dikarya</taxon>
        <taxon>Ascomycota</taxon>
        <taxon>Pezizomycotina</taxon>
        <taxon>Eurotiomycetes</taxon>
        <taxon>Chaetothyriomycetidae</taxon>
        <taxon>Chaetothyriales</taxon>
        <taxon>Herpotrichiellaceae</taxon>
        <taxon>Cladophialophora</taxon>
    </lineage>
</organism>
<keyword evidence="1" id="KW-0677">Repeat</keyword>
<name>A0A0D2GDZ1_CLAB1</name>
<feature type="signal peptide" evidence="4">
    <location>
        <begin position="1"/>
        <end position="17"/>
    </location>
</feature>
<accession>A0A0D2GDZ1</accession>
<dbReference type="EMBL" id="KN846982">
    <property type="protein sequence ID" value="KIW96567.1"/>
    <property type="molecule type" value="Genomic_DNA"/>
</dbReference>
<dbReference type="PANTHER" id="PTHR45641:SF19">
    <property type="entry name" value="NEPHROCYSTIN-3"/>
    <property type="match status" value="1"/>
</dbReference>
<feature type="repeat" description="TPR" evidence="3">
    <location>
        <begin position="152"/>
        <end position="185"/>
    </location>
</feature>
<evidence type="ECO:0000313" key="5">
    <source>
        <dbReference type="EMBL" id="KIW96567.1"/>
    </source>
</evidence>
<evidence type="ECO:0008006" key="7">
    <source>
        <dbReference type="Google" id="ProtNLM"/>
    </source>
</evidence>
<dbReference type="SUPFAM" id="SSF48452">
    <property type="entry name" value="TPR-like"/>
    <property type="match status" value="3"/>
</dbReference>
<reference evidence="5" key="1">
    <citation type="submission" date="2015-01" db="EMBL/GenBank/DDBJ databases">
        <title>The Genome Sequence of Cladophialophora bantiana CBS 173.52.</title>
        <authorList>
            <consortium name="The Broad Institute Genomics Platform"/>
            <person name="Cuomo C."/>
            <person name="de Hoog S."/>
            <person name="Gorbushina A."/>
            <person name="Stielow B."/>
            <person name="Teixiera M."/>
            <person name="Abouelleil A."/>
            <person name="Chapman S.B."/>
            <person name="Priest M."/>
            <person name="Young S.K."/>
            <person name="Wortman J."/>
            <person name="Nusbaum C."/>
            <person name="Birren B."/>
        </authorList>
    </citation>
    <scope>NUCLEOTIDE SEQUENCE [LARGE SCALE GENOMIC DNA]</scope>
    <source>
        <strain evidence="5">CBS 173.52</strain>
    </source>
</reference>
<dbReference type="VEuPathDB" id="FungiDB:Z519_01958"/>
<evidence type="ECO:0000256" key="1">
    <source>
        <dbReference type="ARBA" id="ARBA00022737"/>
    </source>
</evidence>
<feature type="chain" id="PRO_5002253779" description="MalT-like TPR region domain-containing protein" evidence="4">
    <location>
        <begin position="18"/>
        <end position="614"/>
    </location>
</feature>
<dbReference type="OrthoDB" id="4160981at2759"/>